<keyword evidence="3" id="KW-0378">Hydrolase</keyword>
<evidence type="ECO:0000256" key="4">
    <source>
        <dbReference type="ARBA" id="ARBA00022833"/>
    </source>
</evidence>
<proteinExistence type="predicted"/>
<keyword evidence="1" id="KW-0645">Protease</keyword>
<gene>
    <name evidence="8" type="ORF">MTAB308_4156</name>
</gene>
<evidence type="ECO:0000256" key="6">
    <source>
        <dbReference type="SAM" id="MobiDB-lite"/>
    </source>
</evidence>
<evidence type="ECO:0000313" key="8">
    <source>
        <dbReference type="EMBL" id="SPM30647.1"/>
    </source>
</evidence>
<keyword evidence="4" id="KW-0862">Zinc</keyword>
<evidence type="ECO:0000256" key="5">
    <source>
        <dbReference type="ARBA" id="ARBA00023049"/>
    </source>
</evidence>
<name>A0A2U3NGL4_9MYCO</name>
<keyword evidence="9" id="KW-1185">Reference proteome</keyword>
<protein>
    <submittedName>
        <fullName evidence="8">Mov34/MPN/PAD-1 family protein</fullName>
    </submittedName>
</protein>
<keyword evidence="5" id="KW-0482">Metalloprotease</keyword>
<evidence type="ECO:0000256" key="3">
    <source>
        <dbReference type="ARBA" id="ARBA00022801"/>
    </source>
</evidence>
<dbReference type="EMBL" id="FTRV01000015">
    <property type="protein sequence ID" value="SPM30647.1"/>
    <property type="molecule type" value="Genomic_DNA"/>
</dbReference>
<dbReference type="InterPro" id="IPR028090">
    <property type="entry name" value="JAB_dom_prok"/>
</dbReference>
<dbReference type="Proteomes" id="UP000241595">
    <property type="component" value="Unassembled WGS sequence"/>
</dbReference>
<feature type="compositionally biased region" description="Polar residues" evidence="6">
    <location>
        <begin position="175"/>
        <end position="185"/>
    </location>
</feature>
<evidence type="ECO:0000256" key="2">
    <source>
        <dbReference type="ARBA" id="ARBA00022723"/>
    </source>
</evidence>
<dbReference type="AlphaFoldDB" id="A0A2U3NGL4"/>
<keyword evidence="2" id="KW-0479">Metal-binding</keyword>
<feature type="region of interest" description="Disordered" evidence="6">
    <location>
        <begin position="154"/>
        <end position="185"/>
    </location>
</feature>
<sequence length="185" mass="20037">MNTSTKLWITEAARTTMAAAAARAHPIETGGILIGVYLDGHPWITTAVEIPTIERGRSHYRIPAGATHVAVLGARAVDHRLGYLGDWHSHPHDVGPSPKDLASLALVSMKRPRLPNPTQIVLRRTDHGYTLDARRIVAFTPRVCTIELTGALPRASQHADEVTGRGNLPPDDIRTFTTDSPGAQP</sequence>
<evidence type="ECO:0000256" key="1">
    <source>
        <dbReference type="ARBA" id="ARBA00022670"/>
    </source>
</evidence>
<accession>A0A2U3NGL4</accession>
<dbReference type="GO" id="GO:0046872">
    <property type="term" value="F:metal ion binding"/>
    <property type="evidence" value="ECO:0007669"/>
    <property type="project" value="UniProtKB-KW"/>
</dbReference>
<dbReference type="Pfam" id="PF14464">
    <property type="entry name" value="Prok-JAB"/>
    <property type="match status" value="1"/>
</dbReference>
<evidence type="ECO:0000259" key="7">
    <source>
        <dbReference type="Pfam" id="PF14464"/>
    </source>
</evidence>
<dbReference type="OrthoDB" id="3375485at2"/>
<evidence type="ECO:0000313" key="9">
    <source>
        <dbReference type="Proteomes" id="UP000241595"/>
    </source>
</evidence>
<dbReference type="Gene3D" id="3.40.140.10">
    <property type="entry name" value="Cytidine Deaminase, domain 2"/>
    <property type="match status" value="1"/>
</dbReference>
<dbReference type="RefSeq" id="WP_077101731.1">
    <property type="nucleotide sequence ID" value="NZ_LT717701.1"/>
</dbReference>
<dbReference type="STRING" id="1841859.GCA_900157385_04157"/>
<dbReference type="GO" id="GO:0006508">
    <property type="term" value="P:proteolysis"/>
    <property type="evidence" value="ECO:0007669"/>
    <property type="project" value="UniProtKB-KW"/>
</dbReference>
<organism evidence="8 9">
    <name type="scientific">Mycobacterium terramassiliense</name>
    <dbReference type="NCBI Taxonomy" id="1841859"/>
    <lineage>
        <taxon>Bacteria</taxon>
        <taxon>Bacillati</taxon>
        <taxon>Actinomycetota</taxon>
        <taxon>Actinomycetes</taxon>
        <taxon>Mycobacteriales</taxon>
        <taxon>Mycobacteriaceae</taxon>
        <taxon>Mycobacterium</taxon>
    </lineage>
</organism>
<dbReference type="SUPFAM" id="SSF102712">
    <property type="entry name" value="JAB1/MPN domain"/>
    <property type="match status" value="1"/>
</dbReference>
<feature type="domain" description="JAB" evidence="7">
    <location>
        <begin position="12"/>
        <end position="105"/>
    </location>
</feature>
<dbReference type="GO" id="GO:0008237">
    <property type="term" value="F:metallopeptidase activity"/>
    <property type="evidence" value="ECO:0007669"/>
    <property type="project" value="UniProtKB-KW"/>
</dbReference>
<reference evidence="8 9" key="1">
    <citation type="submission" date="2017-01" db="EMBL/GenBank/DDBJ databases">
        <authorList>
            <consortium name="Urmite Genomes"/>
        </authorList>
    </citation>
    <scope>NUCLEOTIDE SEQUENCE [LARGE SCALE GENOMIC DNA]</scope>
    <source>
        <strain evidence="8 9">AB308</strain>
    </source>
</reference>